<evidence type="ECO:0000313" key="1">
    <source>
        <dbReference type="EMBL" id="ADK81069.1"/>
    </source>
</evidence>
<evidence type="ECO:0008006" key="3">
    <source>
        <dbReference type="Google" id="ProtNLM"/>
    </source>
</evidence>
<gene>
    <name evidence="1" type="ordered locus">Spirs_1943</name>
</gene>
<dbReference type="KEGG" id="ssm:Spirs_1943"/>
<dbReference type="HOGENOM" id="CLU_1015418_0_0_12"/>
<organism evidence="1 2">
    <name type="scientific">Sediminispirochaeta smaragdinae (strain DSM 11293 / JCM 15392 / SEBR 4228)</name>
    <name type="common">Spirochaeta smaragdinae</name>
    <dbReference type="NCBI Taxonomy" id="573413"/>
    <lineage>
        <taxon>Bacteria</taxon>
        <taxon>Pseudomonadati</taxon>
        <taxon>Spirochaetota</taxon>
        <taxon>Spirochaetia</taxon>
        <taxon>Spirochaetales</taxon>
        <taxon>Spirochaetaceae</taxon>
        <taxon>Sediminispirochaeta</taxon>
    </lineage>
</organism>
<sequence length="267" mass="30509">MKKILAVFILLLIVGGVVFYFGWIQNLIPENHYAVLFTKTSGYAPSVYKPGVFYWEAERLIPRNMKLHLFDLTPRSRSIESSGTLPSGKLYAGILPDEVSFNYTIKLSLSYRIRPEELPHLVKDEGLTPETLNDWYAAREAKVLNAASAYLAQHPDQMGIDENLSSSFPELEFSNISLLSWHMPDKELYETAKKLYFDRLSTTEAAEREALSKERLWSVSRKERLTVLEEYGRLLSTYPGLLKLVLSRAEDPNLISIEDLLSETPNE</sequence>
<dbReference type="STRING" id="573413.Spirs_1943"/>
<proteinExistence type="predicted"/>
<reference evidence="1 2" key="1">
    <citation type="journal article" date="2010" name="Stand. Genomic Sci.">
        <title>Complete genome sequence of Spirochaeta smaragdinae type strain (SEBR 4228).</title>
        <authorList>
            <person name="Mavromatis K."/>
            <person name="Yasawong M."/>
            <person name="Chertkov O."/>
            <person name="Lapidus A."/>
            <person name="Lucas S."/>
            <person name="Nolan M."/>
            <person name="Del Rio T.G."/>
            <person name="Tice H."/>
            <person name="Cheng J.F."/>
            <person name="Pitluck S."/>
            <person name="Liolios K."/>
            <person name="Ivanova N."/>
            <person name="Tapia R."/>
            <person name="Han C."/>
            <person name="Bruce D."/>
            <person name="Goodwin L."/>
            <person name="Pati A."/>
            <person name="Chen A."/>
            <person name="Palaniappan K."/>
            <person name="Land M."/>
            <person name="Hauser L."/>
            <person name="Chang Y.J."/>
            <person name="Jeffries C.D."/>
            <person name="Detter J.C."/>
            <person name="Rohde M."/>
            <person name="Brambilla E."/>
            <person name="Spring S."/>
            <person name="Goker M."/>
            <person name="Sikorski J."/>
            <person name="Woyke T."/>
            <person name="Bristow J."/>
            <person name="Eisen J.A."/>
            <person name="Markowitz V."/>
            <person name="Hugenholtz P."/>
            <person name="Klenk H.P."/>
            <person name="Kyrpides N.C."/>
        </authorList>
    </citation>
    <scope>NUCLEOTIDE SEQUENCE [LARGE SCALE GENOMIC DNA]</scope>
    <source>
        <strain evidence="2">DSM 11293 / JCM 15392 / SEBR 4228</strain>
    </source>
</reference>
<dbReference type="EMBL" id="CP002116">
    <property type="protein sequence ID" value="ADK81069.1"/>
    <property type="molecule type" value="Genomic_DNA"/>
</dbReference>
<dbReference type="RefSeq" id="WP_013254533.1">
    <property type="nucleotide sequence ID" value="NC_014364.1"/>
</dbReference>
<name>E1R1C8_SEDSS</name>
<dbReference type="eggNOG" id="ENOG50347X1">
    <property type="taxonomic scope" value="Bacteria"/>
</dbReference>
<dbReference type="OrthoDB" id="368436at2"/>
<accession>E1R1C8</accession>
<dbReference type="Proteomes" id="UP000002318">
    <property type="component" value="Chromosome"/>
</dbReference>
<evidence type="ECO:0000313" key="2">
    <source>
        <dbReference type="Proteomes" id="UP000002318"/>
    </source>
</evidence>
<protein>
    <recommendedName>
        <fullName evidence="3">Band 7 domain-containing protein</fullName>
    </recommendedName>
</protein>
<keyword evidence="2" id="KW-1185">Reference proteome</keyword>
<dbReference type="AlphaFoldDB" id="E1R1C8"/>